<name>A0A4R5VEL7_9BACT</name>
<evidence type="ECO:0008006" key="4">
    <source>
        <dbReference type="Google" id="ProtNLM"/>
    </source>
</evidence>
<sequence length="210" mass="24515">MKGILIGMMTLFLMVIGGSVKAQSDEVRQLLLNVEKLEQLREMLDNMKEKYQILQSGFQQVKGITEGNFRLHEAFLNRLTQVSPEVKSYYKVAEIIEYQVRLVQAVSWIRGELNKLDLKDWEEQERVIQSFTAFSKAGMENMETLLLLLADGQLQMDDGERIRSIDRIHQSMENLLTGLGRWNWAYRELLDLRKQKQGELKSLENILSYE</sequence>
<evidence type="ECO:0000313" key="3">
    <source>
        <dbReference type="Proteomes" id="UP000295438"/>
    </source>
</evidence>
<dbReference type="Proteomes" id="UP000295438">
    <property type="component" value="Unassembled WGS sequence"/>
</dbReference>
<organism evidence="2 3">
    <name type="scientific">Algoriphagus formosus</name>
    <dbReference type="NCBI Taxonomy" id="2007308"/>
    <lineage>
        <taxon>Bacteria</taxon>
        <taxon>Pseudomonadati</taxon>
        <taxon>Bacteroidota</taxon>
        <taxon>Cytophagia</taxon>
        <taxon>Cytophagales</taxon>
        <taxon>Cyclobacteriaceae</taxon>
        <taxon>Algoriphagus</taxon>
    </lineage>
</organism>
<dbReference type="EMBL" id="SMUW01000016">
    <property type="protein sequence ID" value="TDK50846.1"/>
    <property type="molecule type" value="Genomic_DNA"/>
</dbReference>
<comment type="caution">
    <text evidence="2">The sequence shown here is derived from an EMBL/GenBank/DDBJ whole genome shotgun (WGS) entry which is preliminary data.</text>
</comment>
<keyword evidence="3" id="KW-1185">Reference proteome</keyword>
<feature type="coiled-coil region" evidence="1">
    <location>
        <begin position="20"/>
        <end position="57"/>
    </location>
</feature>
<dbReference type="AlphaFoldDB" id="A0A4R5VEL7"/>
<evidence type="ECO:0000313" key="2">
    <source>
        <dbReference type="EMBL" id="TDK50846.1"/>
    </source>
</evidence>
<accession>A0A4R5VEL7</accession>
<reference evidence="2 3" key="1">
    <citation type="submission" date="2019-03" db="EMBL/GenBank/DDBJ databases">
        <title>Algoriphagus aquimaris sp. nov., isolated form marine sediment in Pohang, Korea.</title>
        <authorList>
            <person name="Kim J."/>
            <person name="Yoon S.-H."/>
            <person name="Lee S.-S."/>
        </authorList>
    </citation>
    <scope>NUCLEOTIDE SEQUENCE [LARGE SCALE GENOMIC DNA]</scope>
    <source>
        <strain evidence="2 3">F21</strain>
    </source>
</reference>
<proteinExistence type="predicted"/>
<evidence type="ECO:0000256" key="1">
    <source>
        <dbReference type="SAM" id="Coils"/>
    </source>
</evidence>
<keyword evidence="1" id="KW-0175">Coiled coil</keyword>
<protein>
    <recommendedName>
        <fullName evidence="4">TerB family tellurite resistance protein</fullName>
    </recommendedName>
</protein>
<gene>
    <name evidence="2" type="ORF">E1898_00505</name>
</gene>